<dbReference type="PANTHER" id="PTHR33178">
    <property type="match status" value="1"/>
</dbReference>
<name>A0ABD3IT44_EUCGL</name>
<dbReference type="PANTHER" id="PTHR33178:SF10">
    <property type="entry name" value="STRESS-RESPONSE A_B BARREL DOMAIN-CONTAINING PROTEIN"/>
    <property type="match status" value="1"/>
</dbReference>
<dbReference type="Pfam" id="PF07876">
    <property type="entry name" value="Dabb"/>
    <property type="match status" value="1"/>
</dbReference>
<evidence type="ECO:0000313" key="3">
    <source>
        <dbReference type="EMBL" id="KAL3717541.1"/>
    </source>
</evidence>
<evidence type="ECO:0000256" key="1">
    <source>
        <dbReference type="ARBA" id="ARBA00011738"/>
    </source>
</evidence>
<dbReference type="EMBL" id="JBJKBG010000011">
    <property type="protein sequence ID" value="KAL3717541.1"/>
    <property type="molecule type" value="Genomic_DNA"/>
</dbReference>
<keyword evidence="4" id="KW-1185">Reference proteome</keyword>
<dbReference type="AlphaFoldDB" id="A0ABD3IT44"/>
<evidence type="ECO:0000313" key="4">
    <source>
        <dbReference type="Proteomes" id="UP001634007"/>
    </source>
</evidence>
<comment type="subunit">
    <text evidence="1">Homodimer.</text>
</comment>
<dbReference type="InterPro" id="IPR011008">
    <property type="entry name" value="Dimeric_a/b-barrel"/>
</dbReference>
<dbReference type="Gene3D" id="3.30.70.100">
    <property type="match status" value="1"/>
</dbReference>
<protein>
    <recommendedName>
        <fullName evidence="2">Stress-response A/B barrel domain-containing protein</fullName>
    </recommendedName>
</protein>
<organism evidence="3 4">
    <name type="scientific">Eucalyptus globulus</name>
    <name type="common">Tasmanian blue gum</name>
    <dbReference type="NCBI Taxonomy" id="34317"/>
    <lineage>
        <taxon>Eukaryota</taxon>
        <taxon>Viridiplantae</taxon>
        <taxon>Streptophyta</taxon>
        <taxon>Embryophyta</taxon>
        <taxon>Tracheophyta</taxon>
        <taxon>Spermatophyta</taxon>
        <taxon>Magnoliopsida</taxon>
        <taxon>eudicotyledons</taxon>
        <taxon>Gunneridae</taxon>
        <taxon>Pentapetalae</taxon>
        <taxon>rosids</taxon>
        <taxon>malvids</taxon>
        <taxon>Myrtales</taxon>
        <taxon>Myrtaceae</taxon>
        <taxon>Myrtoideae</taxon>
        <taxon>Eucalypteae</taxon>
        <taxon>Eucalyptus</taxon>
    </lineage>
</organism>
<accession>A0ABD3IT44</accession>
<dbReference type="Proteomes" id="UP001634007">
    <property type="component" value="Unassembled WGS sequence"/>
</dbReference>
<feature type="domain" description="Stress-response A/B barrel" evidence="2">
    <location>
        <begin position="8"/>
        <end position="102"/>
    </location>
</feature>
<reference evidence="3 4" key="1">
    <citation type="submission" date="2024-11" db="EMBL/GenBank/DDBJ databases">
        <title>Chromosome-level genome assembly of Eucalyptus globulus Labill. provides insights into its genome evolution.</title>
        <authorList>
            <person name="Li X."/>
        </authorList>
    </citation>
    <scope>NUCLEOTIDE SEQUENCE [LARGE SCALE GENOMIC DNA]</scope>
    <source>
        <strain evidence="3">CL2024</strain>
        <tissue evidence="3">Fresh tender leaves</tissue>
    </source>
</reference>
<dbReference type="PROSITE" id="PS51502">
    <property type="entry name" value="S_R_A_B_BARREL"/>
    <property type="match status" value="1"/>
</dbReference>
<dbReference type="InterPro" id="IPR013097">
    <property type="entry name" value="Dabb"/>
</dbReference>
<gene>
    <name evidence="3" type="ORF">ACJRO7_009041</name>
</gene>
<dbReference type="InterPro" id="IPR044662">
    <property type="entry name" value="HS1/DABB1-like"/>
</dbReference>
<comment type="caution">
    <text evidence="3">The sequence shown here is derived from an EMBL/GenBank/DDBJ whole genome shotgun (WGS) entry which is preliminary data.</text>
</comment>
<dbReference type="SMART" id="SM00886">
    <property type="entry name" value="Dabb"/>
    <property type="match status" value="1"/>
</dbReference>
<evidence type="ECO:0000259" key="2">
    <source>
        <dbReference type="PROSITE" id="PS51502"/>
    </source>
</evidence>
<dbReference type="SUPFAM" id="SSF54909">
    <property type="entry name" value="Dimeric alpha+beta barrel"/>
    <property type="match status" value="1"/>
</dbReference>
<proteinExistence type="predicted"/>
<sequence length="109" mass="12622">MDKAKGFMRRVLLVKFKAETAPDHVERFIKDYSNLVNLIESLKTWHMGNDVIIDNLHEGFTHVFELTFEDAEGAAAYVVHPAHLEFHERIAHLVEKTAMIDYKPTSFHT</sequence>